<protein>
    <submittedName>
        <fullName evidence="1">Uncharacterized protein</fullName>
    </submittedName>
</protein>
<reference evidence="1 2" key="1">
    <citation type="submission" date="2020-08" db="EMBL/GenBank/DDBJ databases">
        <title>Genomic Encyclopedia of Type Strains, Phase IV (KMG-IV): sequencing the most valuable type-strain genomes for metagenomic binning, comparative biology and taxonomic classification.</title>
        <authorList>
            <person name="Goeker M."/>
        </authorList>
    </citation>
    <scope>NUCLEOTIDE SEQUENCE [LARGE SCALE GENOMIC DNA]</scope>
    <source>
        <strain evidence="1 2">DSM 17976</strain>
    </source>
</reference>
<accession>A0A7W5ZM11</accession>
<keyword evidence="2" id="KW-1185">Reference proteome</keyword>
<organism evidence="1 2">
    <name type="scientific">Runella defluvii</name>
    <dbReference type="NCBI Taxonomy" id="370973"/>
    <lineage>
        <taxon>Bacteria</taxon>
        <taxon>Pseudomonadati</taxon>
        <taxon>Bacteroidota</taxon>
        <taxon>Cytophagia</taxon>
        <taxon>Cytophagales</taxon>
        <taxon>Spirosomataceae</taxon>
        <taxon>Runella</taxon>
    </lineage>
</organism>
<proteinExistence type="predicted"/>
<gene>
    <name evidence="1" type="ORF">FHS57_003325</name>
</gene>
<dbReference type="EMBL" id="JACIBY010000006">
    <property type="protein sequence ID" value="MBB3839319.1"/>
    <property type="molecule type" value="Genomic_DNA"/>
</dbReference>
<sequence>MAKVENVSMVIGGDRVQNSNQEWCRKVKVSAKFKFAPEEVGSPFQVRITLFGTDRPGIDVDDARQFPPWLRWDTAIGDFDFSGGNGTLSTSALSIVGSVVYQKALTPTTTEMDFVEEKLVLESRLNEDPTLEFITIGRPPVTQRIPKPHQDELFVKVQLIVEGVSPVQITTIF</sequence>
<dbReference type="RefSeq" id="WP_183975465.1">
    <property type="nucleotide sequence ID" value="NZ_JACIBY010000006.1"/>
</dbReference>
<comment type="caution">
    <text evidence="1">The sequence shown here is derived from an EMBL/GenBank/DDBJ whole genome shotgun (WGS) entry which is preliminary data.</text>
</comment>
<dbReference type="Proteomes" id="UP000541352">
    <property type="component" value="Unassembled WGS sequence"/>
</dbReference>
<evidence type="ECO:0000313" key="2">
    <source>
        <dbReference type="Proteomes" id="UP000541352"/>
    </source>
</evidence>
<dbReference type="AlphaFoldDB" id="A0A7W5ZM11"/>
<name>A0A7W5ZM11_9BACT</name>
<evidence type="ECO:0000313" key="1">
    <source>
        <dbReference type="EMBL" id="MBB3839319.1"/>
    </source>
</evidence>